<keyword evidence="1" id="KW-0418">Kinase</keyword>
<dbReference type="InterPro" id="IPR017437">
    <property type="entry name" value="ATP-NAD_kinase_PpnK-typ_C"/>
</dbReference>
<dbReference type="GO" id="GO:0006741">
    <property type="term" value="P:NADP+ biosynthetic process"/>
    <property type="evidence" value="ECO:0007669"/>
    <property type="project" value="TreeGrafter"/>
</dbReference>
<comment type="caution">
    <text evidence="1">The sequence shown here is derived from an EMBL/GenBank/DDBJ whole genome shotgun (WGS) entry which is preliminary data.</text>
</comment>
<name>A0AAV3UAR7_9EURY</name>
<dbReference type="InterPro" id="IPR016064">
    <property type="entry name" value="NAD/diacylglycerol_kinase_sf"/>
</dbReference>
<sequence>MRIGVVPSENADSSLVARIETLLAEETSTIDENARAVLDADSAVVVAVGKSAVTDLVRAGVSVPVLPVDAGAGLESVPAGSIEPAVETLLSNNWTTTERPLLSASVDGEHVADALFDATLVTSEPARISEYAVKAGGKPVAQFRADAVVTATPAGSRGYARDAGGPVVQPDSGVVSVVPVAPFAIHVDNWVLRGPVTLSVERDEDAVVLLADDREVCPVEPHEPVELACDDVFLVPAVSSERSFFEP</sequence>
<dbReference type="EMBL" id="BAABKX010000001">
    <property type="protein sequence ID" value="GAA5040672.1"/>
    <property type="molecule type" value="Genomic_DNA"/>
</dbReference>
<accession>A0AAV3UAR7</accession>
<dbReference type="GeneID" id="68614862"/>
<dbReference type="PANTHER" id="PTHR20275:SF43">
    <property type="entry name" value="BIFUNCTIONAL NADP PHOSPHATASE_NAD KINASE"/>
    <property type="match status" value="1"/>
</dbReference>
<dbReference type="Proteomes" id="UP001501729">
    <property type="component" value="Unassembled WGS sequence"/>
</dbReference>
<proteinExistence type="predicted"/>
<evidence type="ECO:0000313" key="2">
    <source>
        <dbReference type="Proteomes" id="UP001501729"/>
    </source>
</evidence>
<dbReference type="PANTHER" id="PTHR20275">
    <property type="entry name" value="NAD KINASE"/>
    <property type="match status" value="1"/>
</dbReference>
<evidence type="ECO:0000313" key="1">
    <source>
        <dbReference type="EMBL" id="GAA5040672.1"/>
    </source>
</evidence>
<dbReference type="GO" id="GO:0003951">
    <property type="term" value="F:NAD+ kinase activity"/>
    <property type="evidence" value="ECO:0007669"/>
    <property type="project" value="InterPro"/>
</dbReference>
<dbReference type="RefSeq" id="WP_227774831.1">
    <property type="nucleotide sequence ID" value="NZ_BAABKX010000001.1"/>
</dbReference>
<reference evidence="1 2" key="1">
    <citation type="journal article" date="2019" name="Int. J. Syst. Evol. Microbiol.">
        <title>The Global Catalogue of Microorganisms (GCM) 10K type strain sequencing project: providing services to taxonomists for standard genome sequencing and annotation.</title>
        <authorList>
            <consortium name="The Broad Institute Genomics Platform"/>
            <consortium name="The Broad Institute Genome Sequencing Center for Infectious Disease"/>
            <person name="Wu L."/>
            <person name="Ma J."/>
        </authorList>
    </citation>
    <scope>NUCLEOTIDE SEQUENCE [LARGE SCALE GENOMIC DNA]</scope>
    <source>
        <strain evidence="1 2">JCM 17504</strain>
    </source>
</reference>
<protein>
    <submittedName>
        <fullName evidence="1">NAD(+)/NADH kinase</fullName>
    </submittedName>
</protein>
<dbReference type="GO" id="GO:0019674">
    <property type="term" value="P:NAD+ metabolic process"/>
    <property type="evidence" value="ECO:0007669"/>
    <property type="project" value="InterPro"/>
</dbReference>
<dbReference type="Gene3D" id="2.60.200.30">
    <property type="entry name" value="Probable inorganic polyphosphate/atp-NAD kinase, domain 2"/>
    <property type="match status" value="1"/>
</dbReference>
<dbReference type="AlphaFoldDB" id="A0AAV3UAR7"/>
<dbReference type="SUPFAM" id="SSF111331">
    <property type="entry name" value="NAD kinase/diacylglycerol kinase-like"/>
    <property type="match status" value="1"/>
</dbReference>
<gene>
    <name evidence="1" type="ORF">GCM10025751_01670</name>
</gene>
<organism evidence="1 2">
    <name type="scientific">Haladaptatus pallidirubidus</name>
    <dbReference type="NCBI Taxonomy" id="1008152"/>
    <lineage>
        <taxon>Archaea</taxon>
        <taxon>Methanobacteriati</taxon>
        <taxon>Methanobacteriota</taxon>
        <taxon>Stenosarchaea group</taxon>
        <taxon>Halobacteria</taxon>
        <taxon>Halobacteriales</taxon>
        <taxon>Haladaptataceae</taxon>
        <taxon>Haladaptatus</taxon>
    </lineage>
</organism>
<keyword evidence="1" id="KW-0808">Transferase</keyword>
<dbReference type="Pfam" id="PF20143">
    <property type="entry name" value="NAD_kinase_C"/>
    <property type="match status" value="1"/>
</dbReference>
<keyword evidence="2" id="KW-1185">Reference proteome</keyword>